<dbReference type="GO" id="GO:0009881">
    <property type="term" value="F:photoreceptor activity"/>
    <property type="evidence" value="ECO:0007669"/>
    <property type="project" value="UniProtKB-KW"/>
</dbReference>
<keyword evidence="6" id="KW-0681">Retinal protein</keyword>
<keyword evidence="9 11" id="KW-0472">Membrane</keyword>
<dbReference type="Proteomes" id="UP000502756">
    <property type="component" value="Chromosome"/>
</dbReference>
<evidence type="ECO:0000313" key="12">
    <source>
        <dbReference type="EMBL" id="QJW91509.1"/>
    </source>
</evidence>
<feature type="transmembrane region" description="Helical" evidence="11">
    <location>
        <begin position="207"/>
        <end position="228"/>
    </location>
</feature>
<evidence type="ECO:0000313" key="13">
    <source>
        <dbReference type="Proteomes" id="UP000502756"/>
    </source>
</evidence>
<dbReference type="Pfam" id="PF01036">
    <property type="entry name" value="Bac_rhodopsin"/>
    <property type="match status" value="1"/>
</dbReference>
<evidence type="ECO:0000256" key="8">
    <source>
        <dbReference type="ARBA" id="ARBA00022991"/>
    </source>
</evidence>
<accession>A0A6M5YC09</accession>
<feature type="transmembrane region" description="Helical" evidence="11">
    <location>
        <begin position="20"/>
        <end position="41"/>
    </location>
</feature>
<keyword evidence="5 11" id="KW-0812">Transmembrane</keyword>
<dbReference type="InterPro" id="IPR018229">
    <property type="entry name" value="Rhodopsin_retinal_BS"/>
</dbReference>
<dbReference type="PANTHER" id="PTHR28286:SF2">
    <property type="entry name" value="BACTERIORHODOPSIN _OPSIN, NOPA (EUROFUNG)"/>
    <property type="match status" value="1"/>
</dbReference>
<name>A0A6M5YC09_9BACT</name>
<evidence type="ECO:0000256" key="9">
    <source>
        <dbReference type="ARBA" id="ARBA00023136"/>
    </source>
</evidence>
<dbReference type="GO" id="GO:0007602">
    <property type="term" value="P:phototransduction"/>
    <property type="evidence" value="ECO:0007669"/>
    <property type="project" value="UniProtKB-KW"/>
</dbReference>
<keyword evidence="4" id="KW-0716">Sensory transduction</keyword>
<dbReference type="KEGG" id="stae:HNV11_20055"/>
<dbReference type="EMBL" id="CP053435">
    <property type="protein sequence ID" value="QJW91509.1"/>
    <property type="molecule type" value="Genomic_DNA"/>
</dbReference>
<evidence type="ECO:0000256" key="3">
    <source>
        <dbReference type="ARBA" id="ARBA00022543"/>
    </source>
</evidence>
<keyword evidence="8" id="KW-0157">Chromophore</keyword>
<proteinExistence type="inferred from homology"/>
<evidence type="ECO:0000256" key="7">
    <source>
        <dbReference type="ARBA" id="ARBA00022989"/>
    </source>
</evidence>
<feature type="transmembrane region" description="Helical" evidence="11">
    <location>
        <begin position="169"/>
        <end position="187"/>
    </location>
</feature>
<feature type="transmembrane region" description="Helical" evidence="11">
    <location>
        <begin position="53"/>
        <end position="75"/>
    </location>
</feature>
<dbReference type="Gene3D" id="1.20.1070.10">
    <property type="entry name" value="Rhodopsin 7-helix transmembrane proteins"/>
    <property type="match status" value="1"/>
</dbReference>
<feature type="transmembrane region" description="Helical" evidence="11">
    <location>
        <begin position="110"/>
        <end position="129"/>
    </location>
</feature>
<dbReference type="AlphaFoldDB" id="A0A6M5YC09"/>
<evidence type="ECO:0000256" key="11">
    <source>
        <dbReference type="SAM" id="Phobius"/>
    </source>
</evidence>
<keyword evidence="3" id="KW-0600">Photoreceptor protein</keyword>
<dbReference type="GO" id="GO:0016020">
    <property type="term" value="C:membrane"/>
    <property type="evidence" value="ECO:0007669"/>
    <property type="project" value="UniProtKB-SubCell"/>
</dbReference>
<evidence type="ECO:0000256" key="5">
    <source>
        <dbReference type="ARBA" id="ARBA00022692"/>
    </source>
</evidence>
<protein>
    <submittedName>
        <fullName evidence="12">Bacteriorhodopsin</fullName>
    </submittedName>
</protein>
<dbReference type="RefSeq" id="WP_171741359.1">
    <property type="nucleotide sequence ID" value="NZ_CP053435.1"/>
</dbReference>
<dbReference type="PRINTS" id="PR00251">
    <property type="entry name" value="BACTRLOPSIN"/>
</dbReference>
<keyword evidence="7 11" id="KW-1133">Transmembrane helix</keyword>
<dbReference type="PANTHER" id="PTHR28286">
    <property type="match status" value="1"/>
</dbReference>
<evidence type="ECO:0000256" key="10">
    <source>
        <dbReference type="ARBA" id="ARBA00023170"/>
    </source>
</evidence>
<comment type="similarity">
    <text evidence="2">Belongs to the archaeal/bacterial/fungal opsin family.</text>
</comment>
<dbReference type="SMART" id="SM01021">
    <property type="entry name" value="Bac_rhodopsin"/>
    <property type="match status" value="1"/>
</dbReference>
<gene>
    <name evidence="12" type="ORF">HNV11_20055</name>
</gene>
<feature type="transmembrane region" description="Helical" evidence="11">
    <location>
        <begin position="234"/>
        <end position="257"/>
    </location>
</feature>
<evidence type="ECO:0000256" key="1">
    <source>
        <dbReference type="ARBA" id="ARBA00004141"/>
    </source>
</evidence>
<evidence type="ECO:0000256" key="6">
    <source>
        <dbReference type="ARBA" id="ARBA00022925"/>
    </source>
</evidence>
<keyword evidence="13" id="KW-1185">Reference proteome</keyword>
<keyword evidence="10" id="KW-0675">Receptor</keyword>
<dbReference type="GO" id="GO:0005216">
    <property type="term" value="F:monoatomic ion channel activity"/>
    <property type="evidence" value="ECO:0007669"/>
    <property type="project" value="InterPro"/>
</dbReference>
<organism evidence="12 13">
    <name type="scientific">Spirosoma taeanense</name>
    <dbReference type="NCBI Taxonomy" id="2735870"/>
    <lineage>
        <taxon>Bacteria</taxon>
        <taxon>Pseudomonadati</taxon>
        <taxon>Bacteroidota</taxon>
        <taxon>Cytophagia</taxon>
        <taxon>Cytophagales</taxon>
        <taxon>Cytophagaceae</taxon>
        <taxon>Spirosoma</taxon>
    </lineage>
</organism>
<comment type="subcellular location">
    <subcellularLocation>
        <location evidence="1">Membrane</location>
        <topology evidence="1">Multi-pass membrane protein</topology>
    </subcellularLocation>
</comment>
<dbReference type="SUPFAM" id="SSF81321">
    <property type="entry name" value="Family A G protein-coupled receptor-like"/>
    <property type="match status" value="1"/>
</dbReference>
<dbReference type="InterPro" id="IPR001425">
    <property type="entry name" value="Arc/bac/fun_rhodopsins"/>
</dbReference>
<reference evidence="12 13" key="1">
    <citation type="submission" date="2020-05" db="EMBL/GenBank/DDBJ databases">
        <title>Genome sequencing of Spirosoma sp. TS118.</title>
        <authorList>
            <person name="Lee J.-H."/>
            <person name="Jeong S."/>
            <person name="Zhao L."/>
            <person name="Jung J.-H."/>
            <person name="Kim M.-K."/>
            <person name="Lim S."/>
        </authorList>
    </citation>
    <scope>NUCLEOTIDE SEQUENCE [LARGE SCALE GENOMIC DNA]</scope>
    <source>
        <strain evidence="12 13">TS118</strain>
    </source>
</reference>
<evidence type="ECO:0000256" key="2">
    <source>
        <dbReference type="ARBA" id="ARBA00008130"/>
    </source>
</evidence>
<dbReference type="PROSITE" id="PS00950">
    <property type="entry name" value="BACTERIAL_OPSIN_1"/>
    <property type="match status" value="1"/>
</dbReference>
<sequence>MELADTFIPTAGTVGLMPMVTYFFLIVTTYAFLGTFLFAWATRDQVVAEHRTAHILTAVISAIAGLSYFLIQGYYHDLLVELGTLPSPDDRRTLIRESYSAINQYRYMDWAVTTPLLLVKMVLMLRLSWREQKRPLTILLLADFFMILTGFIGEQQLSFGNEIQVGPKLIWGAVSTVGYVLVLLTLYRLWQQFAGRVQPRERWAYRLMALTTVTFWGVYPIGYILTVFDIDLNWIHIAFSVADLINKAGVGLVAYVASTGELKPLPDEISV</sequence>
<evidence type="ECO:0000256" key="4">
    <source>
        <dbReference type="ARBA" id="ARBA00022606"/>
    </source>
</evidence>
<feature type="transmembrane region" description="Helical" evidence="11">
    <location>
        <begin position="136"/>
        <end position="157"/>
    </location>
</feature>